<dbReference type="PANTHER" id="PTHR43390:SF1">
    <property type="entry name" value="CHLOROPLAST PROCESSING PEPTIDASE"/>
    <property type="match status" value="1"/>
</dbReference>
<feature type="compositionally biased region" description="Low complexity" evidence="8">
    <location>
        <begin position="43"/>
        <end position="52"/>
    </location>
</feature>
<dbReference type="PRINTS" id="PR00727">
    <property type="entry name" value="LEADERPTASE"/>
</dbReference>
<dbReference type="Pfam" id="PF10502">
    <property type="entry name" value="Peptidase_S26"/>
    <property type="match status" value="1"/>
</dbReference>
<evidence type="ECO:0000313" key="10">
    <source>
        <dbReference type="EMBL" id="OYX33003.1"/>
    </source>
</evidence>
<dbReference type="SUPFAM" id="SSF51306">
    <property type="entry name" value="LexA/Signal peptidase"/>
    <property type="match status" value="1"/>
</dbReference>
<evidence type="ECO:0000256" key="6">
    <source>
        <dbReference type="PIRSR" id="PIRSR600223-1"/>
    </source>
</evidence>
<feature type="compositionally biased region" description="Low complexity" evidence="8">
    <location>
        <begin position="22"/>
        <end position="35"/>
    </location>
</feature>
<dbReference type="InterPro" id="IPR000223">
    <property type="entry name" value="Pept_S26A_signal_pept_1"/>
</dbReference>
<reference evidence="10 11" key="1">
    <citation type="submission" date="2017-03" db="EMBL/GenBank/DDBJ databases">
        <title>Lifting the veil on microbial sulfur biogeochemistry in mining wastewaters.</title>
        <authorList>
            <person name="Kantor R.S."/>
            <person name="Colenbrander Nelson T."/>
            <person name="Marshall S."/>
            <person name="Bennett D."/>
            <person name="Apte S."/>
            <person name="Camacho D."/>
            <person name="Thomas B.C."/>
            <person name="Warren L.A."/>
            <person name="Banfield J.F."/>
        </authorList>
    </citation>
    <scope>NUCLEOTIDE SEQUENCE [LARGE SCALE GENOMIC DNA]</scope>
    <source>
        <strain evidence="10">32-69-9</strain>
    </source>
</reference>
<dbReference type="PANTHER" id="PTHR43390">
    <property type="entry name" value="SIGNAL PEPTIDASE I"/>
    <property type="match status" value="1"/>
</dbReference>
<proteinExistence type="inferred from homology"/>
<sequence length="396" mass="42118">MSEEHKHGVPADGVEPASVDLPDAAPASTDPAPTAGTGEVDAAEAAFAASESGVPVEPDAPEEADASQGDVKDAEPVESTLAIEPEPAPVEPEPTAPPVEPVVAAAAAGTVAASRPIWSDQGDAPFEERKEKIPGPARVHARDDDDDGGRSAGSETLEIVKTVVVALAIAFVLRVLLFQPFTIPSASMEPNLYEGDYIVVSKWAYGYSKYSSGLPINLPLGEDRVFGRAPERGDIVVFKLPRDDKTDYIKRVIGLPGDRVQMIGNVLHINGAPVDNVVVTRGEVADIFGPRAMTQSRETLPGGRSFLIQDFGPGGDLDDTPVYEVPEGYYFMMGDNRDNSIDSRVQESAGVGLVPDENLVGKAEIIAFSWSPGASLFNPVSWFANVRPSRFFRVLD</sequence>
<name>A0A258FMB6_9CAUL</name>
<feature type="active site" evidence="6">
    <location>
        <position position="250"/>
    </location>
</feature>
<evidence type="ECO:0000256" key="4">
    <source>
        <dbReference type="ARBA" id="ARBA00019232"/>
    </source>
</evidence>
<gene>
    <name evidence="10" type="ORF">B7Z01_10245</name>
</gene>
<dbReference type="EMBL" id="NCEB01000019">
    <property type="protein sequence ID" value="OYX33003.1"/>
    <property type="molecule type" value="Genomic_DNA"/>
</dbReference>
<dbReference type="CDD" id="cd06530">
    <property type="entry name" value="S26_SPase_I"/>
    <property type="match status" value="1"/>
</dbReference>
<dbReference type="AlphaFoldDB" id="A0A258FMB6"/>
<feature type="region of interest" description="Disordered" evidence="8">
    <location>
        <begin position="1"/>
        <end position="98"/>
    </location>
</feature>
<evidence type="ECO:0000256" key="2">
    <source>
        <dbReference type="ARBA" id="ARBA00009370"/>
    </source>
</evidence>
<dbReference type="NCBIfam" id="TIGR02227">
    <property type="entry name" value="sigpep_I_bact"/>
    <property type="match status" value="1"/>
</dbReference>
<evidence type="ECO:0000256" key="3">
    <source>
        <dbReference type="ARBA" id="ARBA00013208"/>
    </source>
</evidence>
<dbReference type="InterPro" id="IPR019758">
    <property type="entry name" value="Pept_S26A_signal_pept_1_CS"/>
</dbReference>
<evidence type="ECO:0000259" key="9">
    <source>
        <dbReference type="Pfam" id="PF10502"/>
    </source>
</evidence>
<feature type="active site" evidence="6">
    <location>
        <position position="187"/>
    </location>
</feature>
<organism evidence="10 11">
    <name type="scientific">Brevundimonas subvibrioides</name>
    <dbReference type="NCBI Taxonomy" id="74313"/>
    <lineage>
        <taxon>Bacteria</taxon>
        <taxon>Pseudomonadati</taxon>
        <taxon>Pseudomonadota</taxon>
        <taxon>Alphaproteobacteria</taxon>
        <taxon>Caulobacterales</taxon>
        <taxon>Caulobacteraceae</taxon>
        <taxon>Brevundimonas</taxon>
    </lineage>
</organism>
<feature type="domain" description="Peptidase S26" evidence="9">
    <location>
        <begin position="157"/>
        <end position="366"/>
    </location>
</feature>
<dbReference type="GO" id="GO:0009003">
    <property type="term" value="F:signal peptidase activity"/>
    <property type="evidence" value="ECO:0007669"/>
    <property type="project" value="UniProtKB-EC"/>
</dbReference>
<comment type="catalytic activity">
    <reaction evidence="1 7">
        <text>Cleavage of hydrophobic, N-terminal signal or leader sequences from secreted and periplasmic proteins.</text>
        <dbReference type="EC" id="3.4.21.89"/>
    </reaction>
</comment>
<dbReference type="GO" id="GO:0016020">
    <property type="term" value="C:membrane"/>
    <property type="evidence" value="ECO:0007669"/>
    <property type="project" value="UniProtKB-SubCell"/>
</dbReference>
<evidence type="ECO:0000256" key="8">
    <source>
        <dbReference type="SAM" id="MobiDB-lite"/>
    </source>
</evidence>
<protein>
    <recommendedName>
        <fullName evidence="4 7">Signal peptidase I</fullName>
        <ecNumber evidence="3 7">3.4.21.89</ecNumber>
    </recommendedName>
</protein>
<evidence type="ECO:0000313" key="11">
    <source>
        <dbReference type="Proteomes" id="UP000215595"/>
    </source>
</evidence>
<keyword evidence="5 7" id="KW-0378">Hydrolase</keyword>
<comment type="subcellular location">
    <subcellularLocation>
        <location evidence="7">Membrane</location>
        <topology evidence="7">Single-pass type II membrane protein</topology>
    </subcellularLocation>
</comment>
<evidence type="ECO:0000256" key="7">
    <source>
        <dbReference type="RuleBase" id="RU362042"/>
    </source>
</evidence>
<feature type="region of interest" description="Disordered" evidence="8">
    <location>
        <begin position="114"/>
        <end position="153"/>
    </location>
</feature>
<dbReference type="GO" id="GO:0004252">
    <property type="term" value="F:serine-type endopeptidase activity"/>
    <property type="evidence" value="ECO:0007669"/>
    <property type="project" value="InterPro"/>
</dbReference>
<dbReference type="PROSITE" id="PS00760">
    <property type="entry name" value="SPASE_I_2"/>
    <property type="match status" value="1"/>
</dbReference>
<keyword evidence="7" id="KW-0645">Protease</keyword>
<dbReference type="InterPro" id="IPR019533">
    <property type="entry name" value="Peptidase_S26"/>
</dbReference>
<dbReference type="Gene3D" id="2.10.109.10">
    <property type="entry name" value="Umud Fragment, subunit A"/>
    <property type="match status" value="1"/>
</dbReference>
<dbReference type="Proteomes" id="UP000215595">
    <property type="component" value="Unassembled WGS sequence"/>
</dbReference>
<dbReference type="InterPro" id="IPR036286">
    <property type="entry name" value="LexA/Signal_pep-like_sf"/>
</dbReference>
<evidence type="ECO:0000256" key="1">
    <source>
        <dbReference type="ARBA" id="ARBA00000677"/>
    </source>
</evidence>
<dbReference type="GO" id="GO:0006465">
    <property type="term" value="P:signal peptide processing"/>
    <property type="evidence" value="ECO:0007669"/>
    <property type="project" value="InterPro"/>
</dbReference>
<feature type="compositionally biased region" description="Pro residues" evidence="8">
    <location>
        <begin position="86"/>
        <end position="98"/>
    </location>
</feature>
<dbReference type="InterPro" id="IPR019757">
    <property type="entry name" value="Pept_S26A_signal_pept_1_Lys-AS"/>
</dbReference>
<accession>A0A258FMB6</accession>
<comment type="similarity">
    <text evidence="2 7">Belongs to the peptidase S26 family.</text>
</comment>
<comment type="caution">
    <text evidence="10">The sequence shown here is derived from an EMBL/GenBank/DDBJ whole genome shotgun (WGS) entry which is preliminary data.</text>
</comment>
<evidence type="ECO:0000256" key="5">
    <source>
        <dbReference type="ARBA" id="ARBA00022801"/>
    </source>
</evidence>
<dbReference type="PROSITE" id="PS00761">
    <property type="entry name" value="SPASE_I_3"/>
    <property type="match status" value="1"/>
</dbReference>
<dbReference type="EC" id="3.4.21.89" evidence="3 7"/>